<dbReference type="GO" id="GO:0032259">
    <property type="term" value="P:methylation"/>
    <property type="evidence" value="ECO:0007669"/>
    <property type="project" value="UniProtKB-KW"/>
</dbReference>
<evidence type="ECO:0000259" key="2">
    <source>
        <dbReference type="Pfam" id="PF13649"/>
    </source>
</evidence>
<protein>
    <submittedName>
        <fullName evidence="3">Class I SAM-dependent methyltransferase</fullName>
    </submittedName>
</protein>
<evidence type="ECO:0000313" key="4">
    <source>
        <dbReference type="Proteomes" id="UP000715441"/>
    </source>
</evidence>
<keyword evidence="1" id="KW-0808">Transferase</keyword>
<dbReference type="SUPFAM" id="SSF53335">
    <property type="entry name" value="S-adenosyl-L-methionine-dependent methyltransferases"/>
    <property type="match status" value="1"/>
</dbReference>
<dbReference type="RefSeq" id="WP_168511701.1">
    <property type="nucleotide sequence ID" value="NZ_JAAXLS010000002.1"/>
</dbReference>
<dbReference type="InterPro" id="IPR029063">
    <property type="entry name" value="SAM-dependent_MTases_sf"/>
</dbReference>
<sequence>MADDAFGHPRLAALYDLLEGDREDLDAYLTLATEIGARHVLDIGCGTGAFALRLAARGFAVTGAEPALASLEVARGKRGAERVRWIHGDATALPPMRADLATMTANVAQAIVEPDEWHATLRGIHGALRPGGLLAFETRDPRRRAWEEWNRNASYRVVHGVEVWVELLDVRLPLVSFRWTHVFEDGEVLTSDSTLRFRDREEIEAAITEHGYSLEDVRDASDRPGKEFVFLARKPY</sequence>
<name>A0ABX1IXB8_9PSEU</name>
<comment type="caution">
    <text evidence="3">The sequence shown here is derived from an EMBL/GenBank/DDBJ whole genome shotgun (WGS) entry which is preliminary data.</text>
</comment>
<evidence type="ECO:0000313" key="3">
    <source>
        <dbReference type="EMBL" id="NKQ52123.1"/>
    </source>
</evidence>
<keyword evidence="3" id="KW-0489">Methyltransferase</keyword>
<keyword evidence="4" id="KW-1185">Reference proteome</keyword>
<dbReference type="Proteomes" id="UP000715441">
    <property type="component" value="Unassembled WGS sequence"/>
</dbReference>
<organism evidence="3 4">
    <name type="scientific">Amycolatopsis acididurans</name>
    <dbReference type="NCBI Taxonomy" id="2724524"/>
    <lineage>
        <taxon>Bacteria</taxon>
        <taxon>Bacillati</taxon>
        <taxon>Actinomycetota</taxon>
        <taxon>Actinomycetes</taxon>
        <taxon>Pseudonocardiales</taxon>
        <taxon>Pseudonocardiaceae</taxon>
        <taxon>Amycolatopsis</taxon>
    </lineage>
</organism>
<dbReference type="CDD" id="cd02440">
    <property type="entry name" value="AdoMet_MTases"/>
    <property type="match status" value="1"/>
</dbReference>
<evidence type="ECO:0000256" key="1">
    <source>
        <dbReference type="ARBA" id="ARBA00022679"/>
    </source>
</evidence>
<accession>A0ABX1IXB8</accession>
<dbReference type="Pfam" id="PF13649">
    <property type="entry name" value="Methyltransf_25"/>
    <property type="match status" value="1"/>
</dbReference>
<dbReference type="Gene3D" id="3.40.50.150">
    <property type="entry name" value="Vaccinia Virus protein VP39"/>
    <property type="match status" value="1"/>
</dbReference>
<dbReference type="InterPro" id="IPR041698">
    <property type="entry name" value="Methyltransf_25"/>
</dbReference>
<proteinExistence type="predicted"/>
<feature type="domain" description="Methyltransferase" evidence="2">
    <location>
        <begin position="40"/>
        <end position="132"/>
    </location>
</feature>
<dbReference type="PANTHER" id="PTHR43861">
    <property type="entry name" value="TRANS-ACONITATE 2-METHYLTRANSFERASE-RELATED"/>
    <property type="match status" value="1"/>
</dbReference>
<gene>
    <name evidence="3" type="ORF">HFP15_04425</name>
</gene>
<dbReference type="EMBL" id="JAAXLS010000002">
    <property type="protein sequence ID" value="NKQ52123.1"/>
    <property type="molecule type" value="Genomic_DNA"/>
</dbReference>
<dbReference type="GO" id="GO:0008168">
    <property type="term" value="F:methyltransferase activity"/>
    <property type="evidence" value="ECO:0007669"/>
    <property type="project" value="UniProtKB-KW"/>
</dbReference>
<reference evidence="3 4" key="1">
    <citation type="submission" date="2020-04" db="EMBL/GenBank/DDBJ databases">
        <title>Novel species.</title>
        <authorList>
            <person name="Teo W.F.A."/>
            <person name="Lipun K."/>
            <person name="Srisuk N."/>
            <person name="Duangmal K."/>
        </authorList>
    </citation>
    <scope>NUCLEOTIDE SEQUENCE [LARGE SCALE GENOMIC DNA]</scope>
    <source>
        <strain evidence="3 4">K13G38</strain>
    </source>
</reference>